<evidence type="ECO:0000313" key="2">
    <source>
        <dbReference type="EMBL" id="KKL11292.1"/>
    </source>
</evidence>
<evidence type="ECO:0000256" key="1">
    <source>
        <dbReference type="SAM" id="MobiDB-lite"/>
    </source>
</evidence>
<dbReference type="AlphaFoldDB" id="A0A0F9BBS5"/>
<protein>
    <submittedName>
        <fullName evidence="2">Uncharacterized protein</fullName>
    </submittedName>
</protein>
<feature type="compositionally biased region" description="Basic residues" evidence="1">
    <location>
        <begin position="207"/>
        <end position="221"/>
    </location>
</feature>
<sequence>IPAPALPPATPAPAFPSVPVAAAVGDTVRYIDPETNTSYDGIVDAVDAAGQATVALDADRQFAVHVSTLTVIATAAASAPAPVVPAPTPAPMVPPIPAAQAAPAPAGATASTTDDELRGELLVIAKTFALPGNDLSSKEELVAELVTNEWYEGGDDGLNATEAATLRSVGITVTAAPPPPVAPAPSPPPPPPPPAPAPAPAPDPKPKAAKKKKKAKRKKRA</sequence>
<reference evidence="2" key="1">
    <citation type="journal article" date="2015" name="Nature">
        <title>Complex archaea that bridge the gap between prokaryotes and eukaryotes.</title>
        <authorList>
            <person name="Spang A."/>
            <person name="Saw J.H."/>
            <person name="Jorgensen S.L."/>
            <person name="Zaremba-Niedzwiedzka K."/>
            <person name="Martijn J."/>
            <person name="Lind A.E."/>
            <person name="van Eijk R."/>
            <person name="Schleper C."/>
            <person name="Guy L."/>
            <person name="Ettema T.J."/>
        </authorList>
    </citation>
    <scope>NUCLEOTIDE SEQUENCE</scope>
</reference>
<accession>A0A0F9BBS5</accession>
<feature type="non-terminal residue" evidence="2">
    <location>
        <position position="1"/>
    </location>
</feature>
<name>A0A0F9BBS5_9ZZZZ</name>
<dbReference type="EMBL" id="LAZR01041714">
    <property type="protein sequence ID" value="KKL11292.1"/>
    <property type="molecule type" value="Genomic_DNA"/>
</dbReference>
<comment type="caution">
    <text evidence="2">The sequence shown here is derived from an EMBL/GenBank/DDBJ whole genome shotgun (WGS) entry which is preliminary data.</text>
</comment>
<feature type="compositionally biased region" description="Pro residues" evidence="1">
    <location>
        <begin position="176"/>
        <end position="203"/>
    </location>
</feature>
<proteinExistence type="predicted"/>
<gene>
    <name evidence="2" type="ORF">LCGC14_2547260</name>
</gene>
<feature type="region of interest" description="Disordered" evidence="1">
    <location>
        <begin position="171"/>
        <end position="221"/>
    </location>
</feature>
<organism evidence="2">
    <name type="scientific">marine sediment metagenome</name>
    <dbReference type="NCBI Taxonomy" id="412755"/>
    <lineage>
        <taxon>unclassified sequences</taxon>
        <taxon>metagenomes</taxon>
        <taxon>ecological metagenomes</taxon>
    </lineage>
</organism>